<evidence type="ECO:0000256" key="5">
    <source>
        <dbReference type="ARBA" id="ARBA00022692"/>
    </source>
</evidence>
<dbReference type="GO" id="GO:0016020">
    <property type="term" value="C:membrane"/>
    <property type="evidence" value="ECO:0007669"/>
    <property type="project" value="UniProtKB-SubCell"/>
</dbReference>
<dbReference type="EMBL" id="JACVVD010000007">
    <property type="protein sequence ID" value="MBD0382301.1"/>
    <property type="molecule type" value="Genomic_DNA"/>
</dbReference>
<evidence type="ECO:0000256" key="8">
    <source>
        <dbReference type="SAM" id="Phobius"/>
    </source>
</evidence>
<keyword evidence="7 8" id="KW-0472">Membrane</keyword>
<dbReference type="Pfam" id="PF03845">
    <property type="entry name" value="Spore_permease"/>
    <property type="match status" value="1"/>
</dbReference>
<dbReference type="AlphaFoldDB" id="A0A926QK08"/>
<gene>
    <name evidence="9" type="ORF">ICC18_19475</name>
</gene>
<feature type="transmembrane region" description="Helical" evidence="8">
    <location>
        <begin position="183"/>
        <end position="205"/>
    </location>
</feature>
<dbReference type="GO" id="GO:0009847">
    <property type="term" value="P:spore germination"/>
    <property type="evidence" value="ECO:0007669"/>
    <property type="project" value="InterPro"/>
</dbReference>
<feature type="transmembrane region" description="Helical" evidence="8">
    <location>
        <begin position="217"/>
        <end position="250"/>
    </location>
</feature>
<evidence type="ECO:0000256" key="4">
    <source>
        <dbReference type="ARBA" id="ARBA00022544"/>
    </source>
</evidence>
<evidence type="ECO:0000313" key="10">
    <source>
        <dbReference type="Proteomes" id="UP000650466"/>
    </source>
</evidence>
<feature type="transmembrane region" description="Helical" evidence="8">
    <location>
        <begin position="270"/>
        <end position="290"/>
    </location>
</feature>
<proteinExistence type="inferred from homology"/>
<feature type="transmembrane region" description="Helical" evidence="8">
    <location>
        <begin position="336"/>
        <end position="357"/>
    </location>
</feature>
<comment type="caution">
    <text evidence="9">The sequence shown here is derived from an EMBL/GenBank/DDBJ whole genome shotgun (WGS) entry which is preliminary data.</text>
</comment>
<evidence type="ECO:0000313" key="9">
    <source>
        <dbReference type="EMBL" id="MBD0382301.1"/>
    </source>
</evidence>
<dbReference type="InterPro" id="IPR004761">
    <property type="entry name" value="Spore_GerAB"/>
</dbReference>
<sequence>MQSQEKINNRQLAVLVTLYTIGDSILVLPSIPAMIAKEDAWISGLVGLLIGLLFAMMFAWLGKLNPGLNVYEYSRNLLGKWGGQYVALLLTFYFLLMVSAQIREMGDFMTIHIMPETPIHSIILLFLGVVILGARIGIETIARLGELLFPHFLLLYCILVLCLLPEIDLKNLAPVLHTGWKPIIYSSFTTITFPFAEIVCFLVILPSVNNAKRIPKSMLAGTLIGGIILEIVIVLTIAVLGAPITANQIYPTYSLTKKISIGNFLERIEAMLAIMWIITTYFKTVLNYYALMHGIANLTKLSDPKLATLPLGMILIVSSLVSFPDIAYFNDLVANYWPYLDFTICLALPLLLLGLHFTAKKS</sequence>
<feature type="transmembrane region" description="Helical" evidence="8">
    <location>
        <begin position="119"/>
        <end position="138"/>
    </location>
</feature>
<feature type="transmembrane region" description="Helical" evidence="8">
    <location>
        <begin position="147"/>
        <end position="167"/>
    </location>
</feature>
<keyword evidence="6 8" id="KW-1133">Transmembrane helix</keyword>
<dbReference type="Proteomes" id="UP000650466">
    <property type="component" value="Unassembled WGS sequence"/>
</dbReference>
<evidence type="ECO:0000256" key="6">
    <source>
        <dbReference type="ARBA" id="ARBA00022989"/>
    </source>
</evidence>
<accession>A0A926QK08</accession>
<reference evidence="9" key="1">
    <citation type="submission" date="2020-09" db="EMBL/GenBank/DDBJ databases">
        <title>Draft Genome Sequence of Paenibacillus sp. WST5.</title>
        <authorList>
            <person name="Bao Z."/>
        </authorList>
    </citation>
    <scope>NUCLEOTIDE SEQUENCE</scope>
    <source>
        <strain evidence="9">WST5</strain>
    </source>
</reference>
<dbReference type="PANTHER" id="PTHR34975">
    <property type="entry name" value="SPORE GERMINATION PROTEIN A2"/>
    <property type="match status" value="1"/>
</dbReference>
<feature type="transmembrane region" description="Helical" evidence="8">
    <location>
        <begin position="41"/>
        <end position="61"/>
    </location>
</feature>
<feature type="transmembrane region" description="Helical" evidence="8">
    <location>
        <begin position="82"/>
        <end position="99"/>
    </location>
</feature>
<feature type="transmembrane region" description="Helical" evidence="8">
    <location>
        <begin position="12"/>
        <end position="35"/>
    </location>
</feature>
<organism evidence="9 10">
    <name type="scientific">Paenibacillus sedimenti</name>
    <dbReference type="NCBI Taxonomy" id="2770274"/>
    <lineage>
        <taxon>Bacteria</taxon>
        <taxon>Bacillati</taxon>
        <taxon>Bacillota</taxon>
        <taxon>Bacilli</taxon>
        <taxon>Bacillales</taxon>
        <taxon>Paenibacillaceae</taxon>
        <taxon>Paenibacillus</taxon>
    </lineage>
</organism>
<evidence type="ECO:0000256" key="1">
    <source>
        <dbReference type="ARBA" id="ARBA00004141"/>
    </source>
</evidence>
<keyword evidence="4" id="KW-0309">Germination</keyword>
<dbReference type="RefSeq" id="WP_188176099.1">
    <property type="nucleotide sequence ID" value="NZ_JACVVD010000007.1"/>
</dbReference>
<comment type="subcellular location">
    <subcellularLocation>
        <location evidence="1">Membrane</location>
        <topology evidence="1">Multi-pass membrane protein</topology>
    </subcellularLocation>
</comment>
<dbReference type="PANTHER" id="PTHR34975:SF2">
    <property type="entry name" value="SPORE GERMINATION PROTEIN A2"/>
    <property type="match status" value="1"/>
</dbReference>
<keyword evidence="3" id="KW-0813">Transport</keyword>
<evidence type="ECO:0000256" key="2">
    <source>
        <dbReference type="ARBA" id="ARBA00007998"/>
    </source>
</evidence>
<dbReference type="NCBIfam" id="TIGR00912">
    <property type="entry name" value="2A0309"/>
    <property type="match status" value="1"/>
</dbReference>
<evidence type="ECO:0000256" key="3">
    <source>
        <dbReference type="ARBA" id="ARBA00022448"/>
    </source>
</evidence>
<keyword evidence="5 8" id="KW-0812">Transmembrane</keyword>
<protein>
    <submittedName>
        <fullName evidence="9">Endospore germination permease</fullName>
    </submittedName>
</protein>
<feature type="transmembrane region" description="Helical" evidence="8">
    <location>
        <begin position="311"/>
        <end position="330"/>
    </location>
</feature>
<evidence type="ECO:0000256" key="7">
    <source>
        <dbReference type="ARBA" id="ARBA00023136"/>
    </source>
</evidence>
<keyword evidence="10" id="KW-1185">Reference proteome</keyword>
<dbReference type="Gene3D" id="1.20.1740.10">
    <property type="entry name" value="Amino acid/polyamine transporter I"/>
    <property type="match status" value="1"/>
</dbReference>
<comment type="similarity">
    <text evidence="2">Belongs to the amino acid-polyamine-organocation (APC) superfamily. Spore germination protein (SGP) (TC 2.A.3.9) family.</text>
</comment>
<name>A0A926QK08_9BACL</name>